<comment type="subunit">
    <text evidence="3 7">Homodimer.</text>
</comment>
<evidence type="ECO:0000256" key="1">
    <source>
        <dbReference type="ARBA" id="ARBA00001933"/>
    </source>
</evidence>
<dbReference type="AlphaFoldDB" id="A0A3D8RJF4"/>
<comment type="caution">
    <text evidence="9">The sequence shown here is derived from an EMBL/GenBank/DDBJ whole genome shotgun (WGS) entry which is preliminary data.</text>
</comment>
<evidence type="ECO:0000256" key="5">
    <source>
        <dbReference type="ARBA" id="ARBA00022679"/>
    </source>
</evidence>
<dbReference type="PANTHER" id="PTHR11879:SF20">
    <property type="entry name" value="ASPARTATE AMINOTRANSFERASE"/>
    <property type="match status" value="1"/>
</dbReference>
<protein>
    <recommendedName>
        <fullName evidence="7">Aspartate aminotransferase</fullName>
        <ecNumber evidence="7">2.6.1.1</ecNumber>
    </recommendedName>
</protein>
<reference evidence="9 10" key="1">
    <citation type="journal article" date="2018" name="IMA Fungus">
        <title>IMA Genome-F 9: Draft genome sequence of Annulohypoxylon stygium, Aspergillus mulundensis, Berkeleyomyces basicola (syn. Thielaviopsis basicola), Ceratocystis smalleyi, two Cercospora beticola strains, Coleophoma cylindrospora, Fusarium fracticaudum, Phialophora cf. hyalina, and Morchella septimelata.</title>
        <authorList>
            <person name="Wingfield B.D."/>
            <person name="Bills G.F."/>
            <person name="Dong Y."/>
            <person name="Huang W."/>
            <person name="Nel W.J."/>
            <person name="Swalarsk-Parry B.S."/>
            <person name="Vaghefi N."/>
            <person name="Wilken P.M."/>
            <person name="An Z."/>
            <person name="de Beer Z.W."/>
            <person name="De Vos L."/>
            <person name="Chen L."/>
            <person name="Duong T.A."/>
            <person name="Gao Y."/>
            <person name="Hammerbacher A."/>
            <person name="Kikkert J.R."/>
            <person name="Li Y."/>
            <person name="Li H."/>
            <person name="Li K."/>
            <person name="Li Q."/>
            <person name="Liu X."/>
            <person name="Ma X."/>
            <person name="Naidoo K."/>
            <person name="Pethybridge S.J."/>
            <person name="Sun J."/>
            <person name="Steenkamp E.T."/>
            <person name="van der Nest M.A."/>
            <person name="van Wyk S."/>
            <person name="Wingfield M.J."/>
            <person name="Xiong C."/>
            <person name="Yue Q."/>
            <person name="Zhang X."/>
        </authorList>
    </citation>
    <scope>NUCLEOTIDE SEQUENCE [LARGE SCALE GENOMIC DNA]</scope>
    <source>
        <strain evidence="9 10">BP5796</strain>
    </source>
</reference>
<accession>A0A3D8RJF4</accession>
<evidence type="ECO:0000256" key="3">
    <source>
        <dbReference type="ARBA" id="ARBA00011738"/>
    </source>
</evidence>
<dbReference type="SUPFAM" id="SSF53383">
    <property type="entry name" value="PLP-dependent transferases"/>
    <property type="match status" value="1"/>
</dbReference>
<comment type="miscellaneous">
    <text evidence="7">In eukaryotes there are cytoplasmic, mitochondrial and chloroplastic isozymes.</text>
</comment>
<dbReference type="InterPro" id="IPR015422">
    <property type="entry name" value="PyrdxlP-dep_Trfase_small"/>
</dbReference>
<organism evidence="9 10">
    <name type="scientific">Coleophoma crateriformis</name>
    <dbReference type="NCBI Taxonomy" id="565419"/>
    <lineage>
        <taxon>Eukaryota</taxon>
        <taxon>Fungi</taxon>
        <taxon>Dikarya</taxon>
        <taxon>Ascomycota</taxon>
        <taxon>Pezizomycotina</taxon>
        <taxon>Leotiomycetes</taxon>
        <taxon>Helotiales</taxon>
        <taxon>Dermateaceae</taxon>
        <taxon>Coleophoma</taxon>
    </lineage>
</organism>
<keyword evidence="4 7" id="KW-0032">Aminotransferase</keyword>
<evidence type="ECO:0000313" key="9">
    <source>
        <dbReference type="EMBL" id="RDW74177.1"/>
    </source>
</evidence>
<dbReference type="InterPro" id="IPR004839">
    <property type="entry name" value="Aminotransferase_I/II_large"/>
</dbReference>
<proteinExistence type="inferred from homology"/>
<dbReference type="Pfam" id="PF00155">
    <property type="entry name" value="Aminotran_1_2"/>
    <property type="match status" value="1"/>
</dbReference>
<dbReference type="GO" id="GO:0005829">
    <property type="term" value="C:cytosol"/>
    <property type="evidence" value="ECO:0007669"/>
    <property type="project" value="TreeGrafter"/>
</dbReference>
<evidence type="ECO:0000256" key="6">
    <source>
        <dbReference type="ARBA" id="ARBA00022898"/>
    </source>
</evidence>
<dbReference type="CDD" id="cd00609">
    <property type="entry name" value="AAT_like"/>
    <property type="match status" value="1"/>
</dbReference>
<dbReference type="Proteomes" id="UP000256328">
    <property type="component" value="Unassembled WGS sequence"/>
</dbReference>
<evidence type="ECO:0000256" key="2">
    <source>
        <dbReference type="ARBA" id="ARBA00007441"/>
    </source>
</evidence>
<dbReference type="Gene3D" id="3.90.1150.10">
    <property type="entry name" value="Aspartate Aminotransferase, domain 1"/>
    <property type="match status" value="1"/>
</dbReference>
<dbReference type="InterPro" id="IPR015424">
    <property type="entry name" value="PyrdxlP-dep_Trfase"/>
</dbReference>
<dbReference type="EC" id="2.6.1.1" evidence="7"/>
<keyword evidence="10" id="KW-1185">Reference proteome</keyword>
<evidence type="ECO:0000259" key="8">
    <source>
        <dbReference type="Pfam" id="PF00155"/>
    </source>
</evidence>
<dbReference type="OrthoDB" id="550424at2759"/>
<dbReference type="PANTHER" id="PTHR11879">
    <property type="entry name" value="ASPARTATE AMINOTRANSFERASE"/>
    <property type="match status" value="1"/>
</dbReference>
<gene>
    <name evidence="9" type="ORF">BP5796_07619</name>
</gene>
<sequence>MVIRHTAKDDSGSYTNAEAVLVSQFTSLPPVASDEVFDLIGAYLADVYPERVNLGAGVYRTADGKPWPLASVEQAEKLQQAANDPGRHEYLPIAGDQEFLKLARDLVFASGASGWADQKTDELRIASVQTVSGTGANHVGALFLAQHSKAKHVWISDPTWINHHTIWELAGVERRLYPYYKASDCSFDFHGMIKTLDEQAERDDIVLLHACAHNPTGIDPSKEQWKAIAEVCQRKGLFPFFDSAYQGFASGDPAEDAWCIQYFFEQKPSIEMCVAQSFSKNFGLYGQRAGAFHLVTNAPSAKVRDGVVAGLSHIIRGEFSMAPRFGSSIVKTILQSEALTTQWMDDLQVMSGRIKTMRECLYNELIKLNTPGTWTHIVNQIGMFSYTGLTAPQIRYLREKYHIYMLLSGRISISGLHPILCINDYQQMHAAVDHPRHDAPDRLGHPRAGMVMALLPNDDGEASEVEQVEQDRNHEGRDWRHDPRLACDGRAGRRRETGVACVPGREQVIPVDGEADGEEPLPDVACELGDRADGRIVTHSGHEQPWPVVLRRGAESEGEGCSFQEPSSVEREEFGFVAKDSRPLWRSTNGLLRDDGLICIVLDFAVRSRDRRRADLKRNALKAKTRGGSGREIQQVHRLEEDGRHGIAEVIPGPELLRVAWLGNTSEGGREEYRREQTILSMCMMLSDGDPCIQDAQVSM</sequence>
<comment type="catalytic activity">
    <reaction evidence="7">
        <text>L-aspartate + 2-oxoglutarate = oxaloacetate + L-glutamate</text>
        <dbReference type="Rhea" id="RHEA:21824"/>
        <dbReference type="ChEBI" id="CHEBI:16452"/>
        <dbReference type="ChEBI" id="CHEBI:16810"/>
        <dbReference type="ChEBI" id="CHEBI:29985"/>
        <dbReference type="ChEBI" id="CHEBI:29991"/>
        <dbReference type="EC" id="2.6.1.1"/>
    </reaction>
</comment>
<comment type="cofactor">
    <cofactor evidence="1">
        <name>pyridoxal 5'-phosphate</name>
        <dbReference type="ChEBI" id="CHEBI:597326"/>
    </cofactor>
</comment>
<keyword evidence="5 7" id="KW-0808">Transferase</keyword>
<dbReference type="NCBIfam" id="NF006719">
    <property type="entry name" value="PRK09257.1"/>
    <property type="match status" value="1"/>
</dbReference>
<dbReference type="GO" id="GO:0006532">
    <property type="term" value="P:aspartate biosynthetic process"/>
    <property type="evidence" value="ECO:0007669"/>
    <property type="project" value="TreeGrafter"/>
</dbReference>
<dbReference type="Gene3D" id="3.40.640.10">
    <property type="entry name" value="Type I PLP-dependent aspartate aminotransferase-like (Major domain)"/>
    <property type="match status" value="1"/>
</dbReference>
<keyword evidence="6" id="KW-0663">Pyridoxal phosphate</keyword>
<feature type="domain" description="Aminotransferase class I/classII large" evidence="8">
    <location>
        <begin position="52"/>
        <end position="415"/>
    </location>
</feature>
<evidence type="ECO:0000256" key="7">
    <source>
        <dbReference type="RuleBase" id="RU000480"/>
    </source>
</evidence>
<dbReference type="PROSITE" id="PS00105">
    <property type="entry name" value="AA_TRANSFER_CLASS_1"/>
    <property type="match status" value="1"/>
</dbReference>
<evidence type="ECO:0000256" key="4">
    <source>
        <dbReference type="ARBA" id="ARBA00022576"/>
    </source>
</evidence>
<dbReference type="GO" id="GO:0004069">
    <property type="term" value="F:L-aspartate:2-oxoglutarate aminotransferase activity"/>
    <property type="evidence" value="ECO:0007669"/>
    <property type="project" value="UniProtKB-EC"/>
</dbReference>
<dbReference type="InterPro" id="IPR000796">
    <property type="entry name" value="Asp_trans"/>
</dbReference>
<evidence type="ECO:0000313" key="10">
    <source>
        <dbReference type="Proteomes" id="UP000256328"/>
    </source>
</evidence>
<dbReference type="InterPro" id="IPR015421">
    <property type="entry name" value="PyrdxlP-dep_Trfase_major"/>
</dbReference>
<dbReference type="EMBL" id="PDLN01000010">
    <property type="protein sequence ID" value="RDW74177.1"/>
    <property type="molecule type" value="Genomic_DNA"/>
</dbReference>
<dbReference type="FunFam" id="3.40.640.10:FF:000066">
    <property type="entry name" value="Aspartate aminotransferase"/>
    <property type="match status" value="1"/>
</dbReference>
<dbReference type="GO" id="GO:0030170">
    <property type="term" value="F:pyridoxal phosphate binding"/>
    <property type="evidence" value="ECO:0007669"/>
    <property type="project" value="InterPro"/>
</dbReference>
<name>A0A3D8RJF4_9HELO</name>
<dbReference type="InterPro" id="IPR004838">
    <property type="entry name" value="NHTrfase_class1_PyrdxlP-BS"/>
</dbReference>
<comment type="similarity">
    <text evidence="2">Belongs to the class-I pyridoxal-phosphate-dependent aminotransferase family.</text>
</comment>
<dbReference type="PRINTS" id="PR00799">
    <property type="entry name" value="TRANSAMINASE"/>
</dbReference>